<reference evidence="3 4" key="1">
    <citation type="journal article" date="2023" name="Sci. Data">
        <title>Genome assembly of the Korean intertidal mud-creeper Batillaria attramentaria.</title>
        <authorList>
            <person name="Patra A.K."/>
            <person name="Ho P.T."/>
            <person name="Jun S."/>
            <person name="Lee S.J."/>
            <person name="Kim Y."/>
            <person name="Won Y.J."/>
        </authorList>
    </citation>
    <scope>NUCLEOTIDE SEQUENCE [LARGE SCALE GENOMIC DNA]</scope>
    <source>
        <strain evidence="3">Wonlab-2016</strain>
    </source>
</reference>
<evidence type="ECO:0000259" key="2">
    <source>
        <dbReference type="Pfam" id="PF15982"/>
    </source>
</evidence>
<keyword evidence="1" id="KW-1133">Transmembrane helix</keyword>
<dbReference type="Pfam" id="PF15982">
    <property type="entry name" value="TMEM135_C_rich"/>
    <property type="match status" value="1"/>
</dbReference>
<feature type="non-terminal residue" evidence="3">
    <location>
        <position position="122"/>
    </location>
</feature>
<name>A0ABD0L1N2_9CAEN</name>
<feature type="transmembrane region" description="Helical" evidence="1">
    <location>
        <begin position="75"/>
        <end position="94"/>
    </location>
</feature>
<feature type="transmembrane region" description="Helical" evidence="1">
    <location>
        <begin position="35"/>
        <end position="54"/>
    </location>
</feature>
<dbReference type="Proteomes" id="UP001519460">
    <property type="component" value="Unassembled WGS sequence"/>
</dbReference>
<comment type="caution">
    <text evidence="3">The sequence shown here is derived from an EMBL/GenBank/DDBJ whole genome shotgun (WGS) entry which is preliminary data.</text>
</comment>
<dbReference type="AlphaFoldDB" id="A0ABD0L1N2"/>
<sequence>MAIFSKPVCLDCTCYELGHCWTPYCLKASTDVSKIVFREAFKIYGSLYLITALIKKRGLRYYAKQFIPETVRSTIFLTINGTLFIALFCVWRRLLGCFYFLNSSFLPAYFAAGTAILAERKS</sequence>
<evidence type="ECO:0000313" key="4">
    <source>
        <dbReference type="Proteomes" id="UP001519460"/>
    </source>
</evidence>
<dbReference type="EMBL" id="JACVVK020000097">
    <property type="protein sequence ID" value="KAK7492999.1"/>
    <property type="molecule type" value="Genomic_DNA"/>
</dbReference>
<keyword evidence="4" id="KW-1185">Reference proteome</keyword>
<organism evidence="3 4">
    <name type="scientific">Batillaria attramentaria</name>
    <dbReference type="NCBI Taxonomy" id="370345"/>
    <lineage>
        <taxon>Eukaryota</taxon>
        <taxon>Metazoa</taxon>
        <taxon>Spiralia</taxon>
        <taxon>Lophotrochozoa</taxon>
        <taxon>Mollusca</taxon>
        <taxon>Gastropoda</taxon>
        <taxon>Caenogastropoda</taxon>
        <taxon>Sorbeoconcha</taxon>
        <taxon>Cerithioidea</taxon>
        <taxon>Batillariidae</taxon>
        <taxon>Batillaria</taxon>
    </lineage>
</organism>
<evidence type="ECO:0000313" key="3">
    <source>
        <dbReference type="EMBL" id="KAK7492999.1"/>
    </source>
</evidence>
<proteinExistence type="predicted"/>
<feature type="domain" description="Transmembrane protein 135 N-terminal" evidence="2">
    <location>
        <begin position="13"/>
        <end position="122"/>
    </location>
</feature>
<accession>A0ABD0L1N2</accession>
<keyword evidence="1" id="KW-0472">Membrane</keyword>
<keyword evidence="1" id="KW-0812">Transmembrane</keyword>
<feature type="transmembrane region" description="Helical" evidence="1">
    <location>
        <begin position="100"/>
        <end position="118"/>
    </location>
</feature>
<gene>
    <name evidence="3" type="ORF">BaRGS_00015729</name>
</gene>
<evidence type="ECO:0000256" key="1">
    <source>
        <dbReference type="SAM" id="Phobius"/>
    </source>
</evidence>
<protein>
    <recommendedName>
        <fullName evidence="2">Transmembrane protein 135 N-terminal domain-containing protein</fullName>
    </recommendedName>
</protein>
<dbReference type="InterPro" id="IPR031926">
    <property type="entry name" value="TMEM135_N"/>
</dbReference>